<reference evidence="2 3" key="1">
    <citation type="submission" date="2024-01" db="EMBL/GenBank/DDBJ databases">
        <title>The complete chloroplast genome sequence of Lithospermum erythrorhizon: insights into the phylogenetic relationship among Boraginaceae species and the maternal lineages of purple gromwells.</title>
        <authorList>
            <person name="Okada T."/>
            <person name="Watanabe K."/>
        </authorList>
    </citation>
    <scope>NUCLEOTIDE SEQUENCE [LARGE SCALE GENOMIC DNA]</scope>
</reference>
<dbReference type="InterPro" id="IPR044592">
    <property type="entry name" value="RING1A/B"/>
</dbReference>
<dbReference type="PANTHER" id="PTHR46537">
    <property type="entry name" value="OS11G0578200 PROTEIN"/>
    <property type="match status" value="1"/>
</dbReference>
<comment type="caution">
    <text evidence="2">The sequence shown here is derived from an EMBL/GenBank/DDBJ whole genome shotgun (WGS) entry which is preliminary data.</text>
</comment>
<keyword evidence="3" id="KW-1185">Reference proteome</keyword>
<evidence type="ECO:0000256" key="1">
    <source>
        <dbReference type="SAM" id="MobiDB-lite"/>
    </source>
</evidence>
<proteinExistence type="predicted"/>
<accession>A0AAV3R4U5</accession>
<feature type="region of interest" description="Disordered" evidence="1">
    <location>
        <begin position="19"/>
        <end position="78"/>
    </location>
</feature>
<dbReference type="EMBL" id="BAABME010025068">
    <property type="protein sequence ID" value="GAA0171424.1"/>
    <property type="molecule type" value="Genomic_DNA"/>
</dbReference>
<evidence type="ECO:0000313" key="3">
    <source>
        <dbReference type="Proteomes" id="UP001454036"/>
    </source>
</evidence>
<feature type="compositionally biased region" description="Basic and acidic residues" evidence="1">
    <location>
        <begin position="68"/>
        <end position="78"/>
    </location>
</feature>
<dbReference type="PANTHER" id="PTHR46537:SF3">
    <property type="entry name" value="E3 UBIQUITIN-PROTEIN LIGASE RING1A"/>
    <property type="match status" value="1"/>
</dbReference>
<name>A0AAV3R4U5_LITER</name>
<evidence type="ECO:0000313" key="2">
    <source>
        <dbReference type="EMBL" id="GAA0171424.1"/>
    </source>
</evidence>
<dbReference type="Proteomes" id="UP001454036">
    <property type="component" value="Unassembled WGS sequence"/>
</dbReference>
<sequence length="111" mass="12418">MVQRQIVMKSDNDRFPMFIDVTKGSDDDEDVNVQDFGNSSADERSTEVKRKRRKGGLGTRSSTLDVEESGHDSDVKVKRESIFPPSGLFGSFEILSWGKGGTRSHHRLGFP</sequence>
<protein>
    <submittedName>
        <fullName evidence="2">Uncharacterized protein</fullName>
    </submittedName>
</protein>
<gene>
    <name evidence="2" type="ORF">LIER_41156</name>
</gene>
<dbReference type="AlphaFoldDB" id="A0AAV3R4U5"/>
<organism evidence="2 3">
    <name type="scientific">Lithospermum erythrorhizon</name>
    <name type="common">Purple gromwell</name>
    <name type="synonym">Lithospermum officinale var. erythrorhizon</name>
    <dbReference type="NCBI Taxonomy" id="34254"/>
    <lineage>
        <taxon>Eukaryota</taxon>
        <taxon>Viridiplantae</taxon>
        <taxon>Streptophyta</taxon>
        <taxon>Embryophyta</taxon>
        <taxon>Tracheophyta</taxon>
        <taxon>Spermatophyta</taxon>
        <taxon>Magnoliopsida</taxon>
        <taxon>eudicotyledons</taxon>
        <taxon>Gunneridae</taxon>
        <taxon>Pentapetalae</taxon>
        <taxon>asterids</taxon>
        <taxon>lamiids</taxon>
        <taxon>Boraginales</taxon>
        <taxon>Boraginaceae</taxon>
        <taxon>Boraginoideae</taxon>
        <taxon>Lithospermeae</taxon>
        <taxon>Lithospermum</taxon>
    </lineage>
</organism>